<dbReference type="RefSeq" id="WP_157307728.1">
    <property type="nucleotide sequence ID" value="NZ_WRXN01000008.1"/>
</dbReference>
<dbReference type="Proteomes" id="UP000461730">
    <property type="component" value="Unassembled WGS sequence"/>
</dbReference>
<protein>
    <submittedName>
        <fullName evidence="1">Uncharacterized protein</fullName>
    </submittedName>
</protein>
<keyword evidence="2" id="KW-1185">Reference proteome</keyword>
<evidence type="ECO:0000313" key="2">
    <source>
        <dbReference type="Proteomes" id="UP000461730"/>
    </source>
</evidence>
<sequence length="106" mass="12058">MSRELQKLEQLKTDLFDCISDKIDILNFRLKLIQICSCIATCSVQYQDQYLIPELKKALHIISDTGNNATRQAKVSLEDVSNVITAIDMIMLLLQEEAEAPVFELL</sequence>
<gene>
    <name evidence="1" type="ORF">GO493_18560</name>
</gene>
<reference evidence="1 2" key="1">
    <citation type="submission" date="2019-12" db="EMBL/GenBank/DDBJ databases">
        <title>Chitinophaga sp. strain ysch24 (GDMCC 1.1355), whole genome shotgun sequence.</title>
        <authorList>
            <person name="Zhang X."/>
        </authorList>
    </citation>
    <scope>NUCLEOTIDE SEQUENCE [LARGE SCALE GENOMIC DNA]</scope>
    <source>
        <strain evidence="2">ysch24</strain>
    </source>
</reference>
<evidence type="ECO:0000313" key="1">
    <source>
        <dbReference type="EMBL" id="MVT10281.1"/>
    </source>
</evidence>
<dbReference type="AlphaFoldDB" id="A0A7K1U7F8"/>
<comment type="caution">
    <text evidence="1">The sequence shown here is derived from an EMBL/GenBank/DDBJ whole genome shotgun (WGS) entry which is preliminary data.</text>
</comment>
<dbReference type="EMBL" id="WRXN01000008">
    <property type="protein sequence ID" value="MVT10281.1"/>
    <property type="molecule type" value="Genomic_DNA"/>
</dbReference>
<proteinExistence type="predicted"/>
<organism evidence="1 2">
    <name type="scientific">Chitinophaga tropicalis</name>
    <dbReference type="NCBI Taxonomy" id="2683588"/>
    <lineage>
        <taxon>Bacteria</taxon>
        <taxon>Pseudomonadati</taxon>
        <taxon>Bacteroidota</taxon>
        <taxon>Chitinophagia</taxon>
        <taxon>Chitinophagales</taxon>
        <taxon>Chitinophagaceae</taxon>
        <taxon>Chitinophaga</taxon>
    </lineage>
</organism>
<accession>A0A7K1U7F8</accession>
<name>A0A7K1U7F8_9BACT</name>